<dbReference type="PANTHER" id="PTHR11552:SF213">
    <property type="entry name" value="DEHYDROGENASE, PUTATIVE-RELATED"/>
    <property type="match status" value="1"/>
</dbReference>
<dbReference type="PIRSF" id="PIRSF000137">
    <property type="entry name" value="Alcohol_oxidase"/>
    <property type="match status" value="1"/>
</dbReference>
<dbReference type="OrthoDB" id="269227at2759"/>
<gene>
    <name evidence="4" type="ORF">CONCODRAFT_11664</name>
</gene>
<dbReference type="InterPro" id="IPR007867">
    <property type="entry name" value="GMC_OxRtase_C"/>
</dbReference>
<dbReference type="InterPro" id="IPR012132">
    <property type="entry name" value="GMC_OxRdtase"/>
</dbReference>
<dbReference type="SUPFAM" id="SSF51905">
    <property type="entry name" value="FAD/NAD(P)-binding domain"/>
    <property type="match status" value="1"/>
</dbReference>
<protein>
    <submittedName>
        <fullName evidence="4">Alcohol oxidase</fullName>
    </submittedName>
</protein>
<dbReference type="STRING" id="796925.A0A137NUQ9"/>
<comment type="similarity">
    <text evidence="1">Belongs to the GMC oxidoreductase family.</text>
</comment>
<evidence type="ECO:0000256" key="1">
    <source>
        <dbReference type="ARBA" id="ARBA00010790"/>
    </source>
</evidence>
<name>A0A137NUQ9_CONC2</name>
<dbReference type="InterPro" id="IPR000172">
    <property type="entry name" value="GMC_OxRdtase_N"/>
</dbReference>
<feature type="binding site" evidence="2">
    <location>
        <begin position="109"/>
        <end position="112"/>
    </location>
    <ligand>
        <name>FAD</name>
        <dbReference type="ChEBI" id="CHEBI:57692"/>
    </ligand>
</feature>
<accession>A0A137NUQ9</accession>
<dbReference type="GO" id="GO:0016614">
    <property type="term" value="F:oxidoreductase activity, acting on CH-OH group of donors"/>
    <property type="evidence" value="ECO:0007669"/>
    <property type="project" value="InterPro"/>
</dbReference>
<organism evidence="4 5">
    <name type="scientific">Conidiobolus coronatus (strain ATCC 28846 / CBS 209.66 / NRRL 28638)</name>
    <name type="common">Delacroixia coronata</name>
    <dbReference type="NCBI Taxonomy" id="796925"/>
    <lineage>
        <taxon>Eukaryota</taxon>
        <taxon>Fungi</taxon>
        <taxon>Fungi incertae sedis</taxon>
        <taxon>Zoopagomycota</taxon>
        <taxon>Entomophthoromycotina</taxon>
        <taxon>Entomophthoromycetes</taxon>
        <taxon>Entomophthorales</taxon>
        <taxon>Ancylistaceae</taxon>
        <taxon>Conidiobolus</taxon>
    </lineage>
</organism>
<dbReference type="PANTHER" id="PTHR11552">
    <property type="entry name" value="GLUCOSE-METHANOL-CHOLINE GMC OXIDOREDUCTASE"/>
    <property type="match status" value="1"/>
</dbReference>
<dbReference type="AlphaFoldDB" id="A0A137NUQ9"/>
<dbReference type="Gene3D" id="3.30.560.10">
    <property type="entry name" value="Glucose Oxidase, domain 3"/>
    <property type="match status" value="1"/>
</dbReference>
<feature type="binding site" evidence="2">
    <location>
        <position position="255"/>
    </location>
    <ligand>
        <name>FAD</name>
        <dbReference type="ChEBI" id="CHEBI:57692"/>
    </ligand>
</feature>
<sequence>MNKSYNKIHVPYDVKGDNEVFDYIVVGSGPAGSMAALELARHGFETLLIEAGGNVSNNNITTPGLMIRTWDDESIAWNFRVDYMDQSRNARKDIIYPRASAIGGCANHNGMVNIYPRAHGFDRLVDITGDSSWSESTFRGYFESIQLESPPPADPKMDRRFLTLSTDKFSGMKDDPKGKYIVNAITESIEHEKNKQNVNDKQAIGTTEFEPESQYFVPNNIDRKVSPPVRRGPRRAVVDEMARNPKLTVWTESLVTKIILEGNIAKGVEYMPGAHLYRASPIARREKKAAPAIKKVYARKEIVVSGGTFNTPQIMMLSGIGDSNELKALGIEPKVHLPGVGKNLRDHIELSVVWELDSDYVAVDGCRFTDASDDACWQQYLNNSGAYTHGGPLHLQMLKTKPELKYNDIWYYAFLGAFVGFTDDMVRLGTTSLRHMSFVVLNPYSGLNQGTVTLTSNDPRDMPYINFRQYQGENADEDFRRMKYGFEQARKNLKVFSEIGKEIIPGPNVTSDEDVKKFIMDNTFSHHACGTMKIGKDSDPMAVLDSNFRVRGVKNLRVVDQSVMPEAIGDFPTLFTYLLGLKAAEAILSSN</sequence>
<proteinExistence type="inferred from homology"/>
<dbReference type="Pfam" id="PF00732">
    <property type="entry name" value="GMC_oxred_N"/>
    <property type="match status" value="1"/>
</dbReference>
<dbReference type="EMBL" id="KQ964720">
    <property type="protein sequence ID" value="KXN66486.1"/>
    <property type="molecule type" value="Genomic_DNA"/>
</dbReference>
<comment type="cofactor">
    <cofactor evidence="2">
        <name>FAD</name>
        <dbReference type="ChEBI" id="CHEBI:57692"/>
    </cofactor>
</comment>
<dbReference type="OMA" id="DIHFYCG"/>
<evidence type="ECO:0000313" key="4">
    <source>
        <dbReference type="EMBL" id="KXN66486.1"/>
    </source>
</evidence>
<dbReference type="InterPro" id="IPR036188">
    <property type="entry name" value="FAD/NAD-bd_sf"/>
</dbReference>
<feature type="domain" description="Glucose-methanol-choline oxidoreductase N-terminal" evidence="3">
    <location>
        <begin position="307"/>
        <end position="321"/>
    </location>
</feature>
<keyword evidence="5" id="KW-1185">Reference proteome</keyword>
<dbReference type="Proteomes" id="UP000070444">
    <property type="component" value="Unassembled WGS sequence"/>
</dbReference>
<keyword evidence="2" id="KW-0285">Flavoprotein</keyword>
<dbReference type="Pfam" id="PF05199">
    <property type="entry name" value="GMC_oxred_C"/>
    <property type="match status" value="1"/>
</dbReference>
<dbReference type="SUPFAM" id="SSF54373">
    <property type="entry name" value="FAD-linked reductases, C-terminal domain"/>
    <property type="match status" value="1"/>
</dbReference>
<evidence type="ECO:0000259" key="3">
    <source>
        <dbReference type="PROSITE" id="PS00624"/>
    </source>
</evidence>
<evidence type="ECO:0000256" key="2">
    <source>
        <dbReference type="PIRSR" id="PIRSR000137-2"/>
    </source>
</evidence>
<dbReference type="GO" id="GO:0050660">
    <property type="term" value="F:flavin adenine dinucleotide binding"/>
    <property type="evidence" value="ECO:0007669"/>
    <property type="project" value="InterPro"/>
</dbReference>
<keyword evidence="2" id="KW-0274">FAD</keyword>
<evidence type="ECO:0000313" key="5">
    <source>
        <dbReference type="Proteomes" id="UP000070444"/>
    </source>
</evidence>
<dbReference type="Gene3D" id="3.50.50.60">
    <property type="entry name" value="FAD/NAD(P)-binding domain"/>
    <property type="match status" value="1"/>
</dbReference>
<reference evidence="4 5" key="1">
    <citation type="journal article" date="2015" name="Genome Biol. Evol.">
        <title>Phylogenomic analyses indicate that early fungi evolved digesting cell walls of algal ancestors of land plants.</title>
        <authorList>
            <person name="Chang Y."/>
            <person name="Wang S."/>
            <person name="Sekimoto S."/>
            <person name="Aerts A.L."/>
            <person name="Choi C."/>
            <person name="Clum A."/>
            <person name="LaButti K.M."/>
            <person name="Lindquist E.A."/>
            <person name="Yee Ngan C."/>
            <person name="Ohm R.A."/>
            <person name="Salamov A.A."/>
            <person name="Grigoriev I.V."/>
            <person name="Spatafora J.W."/>
            <person name="Berbee M.L."/>
        </authorList>
    </citation>
    <scope>NUCLEOTIDE SEQUENCE [LARGE SCALE GENOMIC DNA]</scope>
    <source>
        <strain evidence="4 5">NRRL 28638</strain>
    </source>
</reference>
<dbReference type="PROSITE" id="PS00624">
    <property type="entry name" value="GMC_OXRED_2"/>
    <property type="match status" value="1"/>
</dbReference>